<gene>
    <name evidence="1" type="ORF">SCF082_LOCUS8511</name>
</gene>
<dbReference type="PROSITE" id="PS50011">
    <property type="entry name" value="PROTEIN_KINASE_DOM"/>
    <property type="match status" value="1"/>
</dbReference>
<dbReference type="InterPro" id="IPR000719">
    <property type="entry name" value="Prot_kinase_dom"/>
</dbReference>
<dbReference type="PROSITE" id="PS00108">
    <property type="entry name" value="PROTEIN_KINASE_ST"/>
    <property type="match status" value="1"/>
</dbReference>
<dbReference type="SUPFAM" id="SSF56112">
    <property type="entry name" value="Protein kinase-like (PK-like)"/>
    <property type="match status" value="1"/>
</dbReference>
<evidence type="ECO:0000313" key="1">
    <source>
        <dbReference type="EMBL" id="CAK9005238.1"/>
    </source>
</evidence>
<dbReference type="Proteomes" id="UP001642464">
    <property type="component" value="Unassembled WGS sequence"/>
</dbReference>
<evidence type="ECO:0000313" key="2">
    <source>
        <dbReference type="Proteomes" id="UP001642464"/>
    </source>
</evidence>
<reference evidence="1 2" key="1">
    <citation type="submission" date="2024-02" db="EMBL/GenBank/DDBJ databases">
        <authorList>
            <person name="Chen Y."/>
            <person name="Shah S."/>
            <person name="Dougan E. K."/>
            <person name="Thang M."/>
            <person name="Chan C."/>
        </authorList>
    </citation>
    <scope>NUCLEOTIDE SEQUENCE [LARGE SCALE GENOMIC DNA]</scope>
</reference>
<accession>A0ABP0IRM3</accession>
<dbReference type="GO" id="GO:0016301">
    <property type="term" value="F:kinase activity"/>
    <property type="evidence" value="ECO:0007669"/>
    <property type="project" value="UniProtKB-KW"/>
</dbReference>
<dbReference type="InterPro" id="IPR050660">
    <property type="entry name" value="NEK_Ser/Thr_kinase"/>
</dbReference>
<keyword evidence="1" id="KW-0808">Transferase</keyword>
<dbReference type="InterPro" id="IPR008271">
    <property type="entry name" value="Ser/Thr_kinase_AS"/>
</dbReference>
<proteinExistence type="predicted"/>
<name>A0ABP0IRM3_9DINO</name>
<keyword evidence="1" id="KW-0418">Kinase</keyword>
<dbReference type="Gene3D" id="1.10.510.10">
    <property type="entry name" value="Transferase(Phosphotransferase) domain 1"/>
    <property type="match status" value="1"/>
</dbReference>
<protein>
    <submittedName>
        <fullName evidence="1">Serine/threonine-protein kinase R436</fullName>
    </submittedName>
</protein>
<dbReference type="InterPro" id="IPR011009">
    <property type="entry name" value="Kinase-like_dom_sf"/>
</dbReference>
<dbReference type="Pfam" id="PF00069">
    <property type="entry name" value="Pkinase"/>
    <property type="match status" value="1"/>
</dbReference>
<sequence length="442" mass="49333">MMSMYLWAAAWLLHPTLAIRAVDDVDDEVSVSVDLERHVAWNRPGMVKEPTMDQLPGPWKDRLSKVRVLGSGSFGTVYQLRATCDATNEEFVSLKLMAKDRDAYKEVKNMRRMQGAHYVISTVGKPDYVETPDTMDILMPYLNGGDMHDLWKKCMKTKGCVSCEKGMCWDQLGPPYSNAYILALFYQATLGVQEIHSKGFVHMDIKSENIMLNCIDQKCFAHVIDLGLMGPRGACNLGGTPGYMAPEIWKVIVSKSGKLWKEIGQGQPQNDVYSLGVVLYELAHPGKQPPFYSDRAAHRISTYDPSTDPVLSGPEQSELDRLIISMLNPDHETRIGTAEILQRLMGYLLTMPDFTPEIIEMISLTPQAAHGEVPLPKCLWSWHRPLPDIGDQNFTRNACGDDSTEATEATSDGGSTAEKVCQCHVLRKGTVVQEEFQAPECL</sequence>
<dbReference type="EMBL" id="CAXAMM010004891">
    <property type="protein sequence ID" value="CAK9005238.1"/>
    <property type="molecule type" value="Genomic_DNA"/>
</dbReference>
<dbReference type="PANTHER" id="PTHR43671:SF13">
    <property type="entry name" value="SERINE_THREONINE-PROTEIN KINASE NEK2"/>
    <property type="match status" value="1"/>
</dbReference>
<dbReference type="SMART" id="SM00220">
    <property type="entry name" value="S_TKc"/>
    <property type="match status" value="1"/>
</dbReference>
<comment type="caution">
    <text evidence="1">The sequence shown here is derived from an EMBL/GenBank/DDBJ whole genome shotgun (WGS) entry which is preliminary data.</text>
</comment>
<organism evidence="1 2">
    <name type="scientific">Durusdinium trenchii</name>
    <dbReference type="NCBI Taxonomy" id="1381693"/>
    <lineage>
        <taxon>Eukaryota</taxon>
        <taxon>Sar</taxon>
        <taxon>Alveolata</taxon>
        <taxon>Dinophyceae</taxon>
        <taxon>Suessiales</taxon>
        <taxon>Symbiodiniaceae</taxon>
        <taxon>Durusdinium</taxon>
    </lineage>
</organism>
<dbReference type="PANTHER" id="PTHR43671">
    <property type="entry name" value="SERINE/THREONINE-PROTEIN KINASE NEK"/>
    <property type="match status" value="1"/>
</dbReference>
<keyword evidence="2" id="KW-1185">Reference proteome</keyword>